<dbReference type="EMBL" id="MK570057">
    <property type="protein sequence ID" value="QDI74086.1"/>
    <property type="molecule type" value="Genomic_DNA"/>
</dbReference>
<evidence type="ECO:0000313" key="2">
    <source>
        <dbReference type="EMBL" id="QDI74086.1"/>
    </source>
</evidence>
<evidence type="ECO:0000313" key="3">
    <source>
        <dbReference type="Proteomes" id="UP000317543"/>
    </source>
</evidence>
<feature type="transmembrane region" description="Helical" evidence="1">
    <location>
        <begin position="6"/>
        <end position="22"/>
    </location>
</feature>
<reference evidence="2 3" key="1">
    <citation type="submission" date="2019-02" db="EMBL/GenBank/DDBJ databases">
        <title>Spindle-shaped viruses infect a marine ammonia-oxidizing thaumarchaeon.</title>
        <authorList>
            <person name="Kim J.-G."/>
            <person name="Kim S.-J."/>
            <person name="Rhee S.-K."/>
        </authorList>
    </citation>
    <scope>NUCLEOTIDE SEQUENCE [LARGE SCALE GENOMIC DNA]</scope>
    <source>
        <strain evidence="2">NSV5</strain>
    </source>
</reference>
<accession>A0A514K379</accession>
<keyword evidence="1" id="KW-0472">Membrane</keyword>
<dbReference type="Proteomes" id="UP000317543">
    <property type="component" value="Segment"/>
</dbReference>
<organism evidence="2 3">
    <name type="scientific">Nitrosopumilus spindle-shaped virus</name>
    <dbReference type="NCBI Taxonomy" id="2508184"/>
    <lineage>
        <taxon>Viruses</taxon>
        <taxon>Viruses incertae sedis</taxon>
        <taxon>Thaspiviridae</taxon>
        <taxon>Nitmarvirus</taxon>
        <taxon>Nitmarvirus maris</taxon>
        <taxon>Nitmarvirus NSV1</taxon>
    </lineage>
</organism>
<keyword evidence="1" id="KW-0812">Transmembrane</keyword>
<proteinExistence type="predicted"/>
<protein>
    <submittedName>
        <fullName evidence="2">Uncharacterized protein</fullName>
    </submittedName>
</protein>
<name>A0A514K379_9VIRU</name>
<feature type="transmembrane region" description="Helical" evidence="1">
    <location>
        <begin position="86"/>
        <end position="106"/>
    </location>
</feature>
<feature type="transmembrane region" description="Helical" evidence="1">
    <location>
        <begin position="27"/>
        <end position="44"/>
    </location>
</feature>
<keyword evidence="1" id="KW-1133">Transmembrane helix</keyword>
<sequence>MIEGGLFLLMIAVSIIFIIANIRYKEYFYAIPMFIFLVLGMWLMQGETVAFVSQTADGTTLLNQTSWLIGSAENEAGVEYNIHTPWLGLAFILGAIIMGFVVFLGLTDTKKQPPGK</sequence>
<evidence type="ECO:0000256" key="1">
    <source>
        <dbReference type="SAM" id="Phobius"/>
    </source>
</evidence>